<dbReference type="EMBL" id="JAHMHR010000006">
    <property type="protein sequence ID" value="KAK1690280.1"/>
    <property type="molecule type" value="Genomic_DNA"/>
</dbReference>
<comment type="caution">
    <text evidence="1">The sequence shown here is derived from an EMBL/GenBank/DDBJ whole genome shotgun (WGS) entry which is preliminary data.</text>
</comment>
<evidence type="ECO:0000313" key="1">
    <source>
        <dbReference type="EMBL" id="KAK1690280.1"/>
    </source>
</evidence>
<dbReference type="GeneID" id="85451472"/>
<keyword evidence="2" id="KW-1185">Reference proteome</keyword>
<reference evidence="1" key="1">
    <citation type="submission" date="2021-06" db="EMBL/GenBank/DDBJ databases">
        <title>Comparative genomics, transcriptomics and evolutionary studies reveal genomic signatures of adaptation to plant cell wall in hemibiotrophic fungi.</title>
        <authorList>
            <consortium name="DOE Joint Genome Institute"/>
            <person name="Baroncelli R."/>
            <person name="Diaz J.F."/>
            <person name="Benocci T."/>
            <person name="Peng M."/>
            <person name="Battaglia E."/>
            <person name="Haridas S."/>
            <person name="Andreopoulos W."/>
            <person name="Labutti K."/>
            <person name="Pangilinan J."/>
            <person name="Floch G.L."/>
            <person name="Makela M.R."/>
            <person name="Henrissat B."/>
            <person name="Grigoriev I.V."/>
            <person name="Crouch J.A."/>
            <person name="De Vries R.P."/>
            <person name="Sukno S.A."/>
            <person name="Thon M.R."/>
        </authorList>
    </citation>
    <scope>NUCLEOTIDE SEQUENCE</scope>
    <source>
        <strain evidence="1">CBS 193.32</strain>
    </source>
</reference>
<dbReference type="RefSeq" id="XP_060433975.1">
    <property type="nucleotide sequence ID" value="XM_060566946.1"/>
</dbReference>
<proteinExistence type="predicted"/>
<name>A0AAJ0EXU3_9PEZI</name>
<gene>
    <name evidence="1" type="ORF">BDP55DRAFT_344175</name>
</gene>
<organism evidence="1 2">
    <name type="scientific">Colletotrichum godetiae</name>
    <dbReference type="NCBI Taxonomy" id="1209918"/>
    <lineage>
        <taxon>Eukaryota</taxon>
        <taxon>Fungi</taxon>
        <taxon>Dikarya</taxon>
        <taxon>Ascomycota</taxon>
        <taxon>Pezizomycotina</taxon>
        <taxon>Sordariomycetes</taxon>
        <taxon>Hypocreomycetidae</taxon>
        <taxon>Glomerellales</taxon>
        <taxon>Glomerellaceae</taxon>
        <taxon>Colletotrichum</taxon>
        <taxon>Colletotrichum acutatum species complex</taxon>
    </lineage>
</organism>
<protein>
    <submittedName>
        <fullName evidence="1">Uncharacterized protein</fullName>
    </submittedName>
</protein>
<evidence type="ECO:0000313" key="2">
    <source>
        <dbReference type="Proteomes" id="UP001224890"/>
    </source>
</evidence>
<dbReference type="AlphaFoldDB" id="A0AAJ0EXU3"/>
<dbReference type="Proteomes" id="UP001224890">
    <property type="component" value="Unassembled WGS sequence"/>
</dbReference>
<sequence>MPEADAKEALKPPVKVGLTLPAVYQGRGSYTESPKGARDVHFAMPGSRLKQGESEALFVRPRLITWVWTDYSCSRRSTSRLNCCISTFR</sequence>
<accession>A0AAJ0EXU3</accession>